<evidence type="ECO:0000259" key="5">
    <source>
        <dbReference type="PROSITE" id="PS50035"/>
    </source>
</evidence>
<evidence type="ECO:0000256" key="3">
    <source>
        <dbReference type="ARBA" id="ARBA00022801"/>
    </source>
</evidence>
<keyword evidence="2" id="KW-0677">Repeat</keyword>
<evidence type="ECO:0000256" key="4">
    <source>
        <dbReference type="ARBA" id="ARBA00023098"/>
    </source>
</evidence>
<keyword evidence="4" id="KW-0443">Lipid metabolism</keyword>
<proteinExistence type="predicted"/>
<dbReference type="PANTHER" id="PTHR18896">
    <property type="entry name" value="PHOSPHOLIPASE D"/>
    <property type="match status" value="1"/>
</dbReference>
<sequence length="525" mass="57607">MRTSSDDGILQPGDTCWRTARADRFGRIVDGADYLADVKSAMLRAKHRIMLIGWDFDYRTAFEADGGSLPGPNHLGPFLHWLIWRRPDLRVYLLKSNLRLLAAFDGFWFGIAPVGLLNLVTSPRMHFAVDGAHPPGAVHHQKIVVVDDTVAFCGGIDLTLGRWDTRQHLGDDSRRKGAGQPYGPRHEVATVCDGDAARALAEQARYRWHTATGEQLEPIITPRKIWPRGVREPLRDVEIGIARTLPALPQREEVREVEALNMAAVAAAEKVIYLENQYLAARTLAEALAGRLKEPDGPEVIIVLPRSSESRLEQQSMDSARQRLLRLLWDADTYGRLGVYWPVSRGGVPVYIHSKVMVIDDRLLRIGSSNLNNRSLGFDSECDVALEAVPGSDDHAAIAGEIAYARDDLLAEHLGVSVKEFRAEIDSQGSLLAAVNSLRTAGRSLRRFTRTQTSADAGPFAENDLMDPPSVPESVAKGVLTLVTGAALWPLTRLAPQAVSTVRSLSDAAAALRNVAESLRDNPDG</sequence>
<dbReference type="AlphaFoldDB" id="A0A178M1F3"/>
<dbReference type="PANTHER" id="PTHR18896:SF76">
    <property type="entry name" value="PHOSPHOLIPASE"/>
    <property type="match status" value="1"/>
</dbReference>
<dbReference type="InterPro" id="IPR015679">
    <property type="entry name" value="PLipase_D_fam"/>
</dbReference>
<keyword evidence="3" id="KW-0378">Hydrolase</keyword>
<dbReference type="InterPro" id="IPR025202">
    <property type="entry name" value="PLD-like_dom"/>
</dbReference>
<dbReference type="OrthoDB" id="8828485at2"/>
<feature type="domain" description="PLD phosphodiesterase" evidence="5">
    <location>
        <begin position="348"/>
        <end position="375"/>
    </location>
</feature>
<comment type="caution">
    <text evidence="6">The sequence shown here is derived from an EMBL/GenBank/DDBJ whole genome shotgun (WGS) entry which is preliminary data.</text>
</comment>
<evidence type="ECO:0000313" key="7">
    <source>
        <dbReference type="Proteomes" id="UP000078396"/>
    </source>
</evidence>
<dbReference type="Pfam" id="PF00614">
    <property type="entry name" value="PLDc"/>
    <property type="match status" value="1"/>
</dbReference>
<accession>A0A178M1F3</accession>
<name>A0A178M1F3_MYCIR</name>
<dbReference type="Proteomes" id="UP000078396">
    <property type="component" value="Unassembled WGS sequence"/>
</dbReference>
<dbReference type="SMART" id="SM00155">
    <property type="entry name" value="PLDc"/>
    <property type="match status" value="2"/>
</dbReference>
<dbReference type="STRING" id="912594.AWC12_12595"/>
<dbReference type="Pfam" id="PF13091">
    <property type="entry name" value="PLDc_2"/>
    <property type="match status" value="1"/>
</dbReference>
<dbReference type="PROSITE" id="PS50035">
    <property type="entry name" value="PLD"/>
    <property type="match status" value="2"/>
</dbReference>
<evidence type="ECO:0000256" key="1">
    <source>
        <dbReference type="ARBA" id="ARBA00000798"/>
    </source>
</evidence>
<dbReference type="SUPFAM" id="SSF56024">
    <property type="entry name" value="Phospholipase D/nuclease"/>
    <property type="match status" value="2"/>
</dbReference>
<dbReference type="InterPro" id="IPR001736">
    <property type="entry name" value="PLipase_D/transphosphatidylase"/>
</dbReference>
<dbReference type="CDD" id="cd09143">
    <property type="entry name" value="PLDc_vPLD1_2_like_bac_2"/>
    <property type="match status" value="1"/>
</dbReference>
<dbReference type="GO" id="GO:0009395">
    <property type="term" value="P:phospholipid catabolic process"/>
    <property type="evidence" value="ECO:0007669"/>
    <property type="project" value="TreeGrafter"/>
</dbReference>
<evidence type="ECO:0000313" key="6">
    <source>
        <dbReference type="EMBL" id="OAN41801.1"/>
    </source>
</evidence>
<dbReference type="eggNOG" id="COG1502">
    <property type="taxonomic scope" value="Bacteria"/>
</dbReference>
<dbReference type="Gene3D" id="3.30.870.10">
    <property type="entry name" value="Endonuclease Chain A"/>
    <property type="match status" value="2"/>
</dbReference>
<dbReference type="GO" id="GO:0004630">
    <property type="term" value="F:phospholipase D activity"/>
    <property type="evidence" value="ECO:0007669"/>
    <property type="project" value="UniProtKB-EC"/>
</dbReference>
<feature type="domain" description="PLD phosphodiesterase" evidence="5">
    <location>
        <begin position="135"/>
        <end position="162"/>
    </location>
</feature>
<dbReference type="RefSeq" id="WP_064280003.1">
    <property type="nucleotide sequence ID" value="NZ_LWCS01000002.1"/>
</dbReference>
<reference evidence="6 7" key="1">
    <citation type="submission" date="2016-04" db="EMBL/GenBank/DDBJ databases">
        <title>Draft Genome Sequences of Staphylococcus capitis Strain H36, S. capitis Strain H65, S. cohnii Strain H62, S. hominis Strain H69, Mycobacterium iranicum Strain H39, Plantibacter sp. Strain H53, Pseudomonas oryzihabitans Strain H72, and Microbacterium sp. Strain H83, isolated from residential settings.</title>
        <authorList>
            <person name="Lymperopoulou D."/>
            <person name="Adams R.I."/>
            <person name="Lindow S."/>
            <person name="Coil D.A."/>
            <person name="Jospin G."/>
            <person name="Eisen J.A."/>
        </authorList>
    </citation>
    <scope>NUCLEOTIDE SEQUENCE [LARGE SCALE GENOMIC DNA]</scope>
    <source>
        <strain evidence="6 7">H39</strain>
    </source>
</reference>
<dbReference type="EMBL" id="LWCS01000002">
    <property type="protein sequence ID" value="OAN41801.1"/>
    <property type="molecule type" value="Genomic_DNA"/>
</dbReference>
<protein>
    <submittedName>
        <fullName evidence="6">Phospholipase</fullName>
    </submittedName>
</protein>
<gene>
    <name evidence="6" type="ORF">A4X20_02835</name>
</gene>
<organism evidence="6 7">
    <name type="scientific">Mycolicibacterium iranicum</name>
    <name type="common">Mycobacterium iranicum</name>
    <dbReference type="NCBI Taxonomy" id="912594"/>
    <lineage>
        <taxon>Bacteria</taxon>
        <taxon>Bacillati</taxon>
        <taxon>Actinomycetota</taxon>
        <taxon>Actinomycetes</taxon>
        <taxon>Mycobacteriales</taxon>
        <taxon>Mycobacteriaceae</taxon>
        <taxon>Mycolicibacterium</taxon>
    </lineage>
</organism>
<comment type="catalytic activity">
    <reaction evidence="1">
        <text>a 1,2-diacyl-sn-glycero-3-phosphocholine + H2O = a 1,2-diacyl-sn-glycero-3-phosphate + choline + H(+)</text>
        <dbReference type="Rhea" id="RHEA:14445"/>
        <dbReference type="ChEBI" id="CHEBI:15354"/>
        <dbReference type="ChEBI" id="CHEBI:15377"/>
        <dbReference type="ChEBI" id="CHEBI:15378"/>
        <dbReference type="ChEBI" id="CHEBI:57643"/>
        <dbReference type="ChEBI" id="CHEBI:58608"/>
        <dbReference type="EC" id="3.1.4.4"/>
    </reaction>
</comment>
<dbReference type="CDD" id="cd09140">
    <property type="entry name" value="PLDc_vPLD1_2_like_bac_1"/>
    <property type="match status" value="1"/>
</dbReference>
<evidence type="ECO:0000256" key="2">
    <source>
        <dbReference type="ARBA" id="ARBA00022737"/>
    </source>
</evidence>